<dbReference type="Pfam" id="PF03816">
    <property type="entry name" value="LytR_cpsA_psr"/>
    <property type="match status" value="1"/>
</dbReference>
<evidence type="ECO:0000259" key="5">
    <source>
        <dbReference type="Pfam" id="PF13399"/>
    </source>
</evidence>
<keyword evidence="3" id="KW-1133">Transmembrane helix</keyword>
<evidence type="ECO:0000313" key="7">
    <source>
        <dbReference type="Proteomes" id="UP001500212"/>
    </source>
</evidence>
<dbReference type="EMBL" id="BAABHJ010000031">
    <property type="protein sequence ID" value="GAA4615910.1"/>
    <property type="molecule type" value="Genomic_DNA"/>
</dbReference>
<evidence type="ECO:0000256" key="1">
    <source>
        <dbReference type="ARBA" id="ARBA00006068"/>
    </source>
</evidence>
<keyword evidence="7" id="KW-1185">Reference proteome</keyword>
<reference evidence="7" key="1">
    <citation type="journal article" date="2019" name="Int. J. Syst. Evol. Microbiol.">
        <title>The Global Catalogue of Microorganisms (GCM) 10K type strain sequencing project: providing services to taxonomists for standard genome sequencing and annotation.</title>
        <authorList>
            <consortium name="The Broad Institute Genomics Platform"/>
            <consortium name="The Broad Institute Genome Sequencing Center for Infectious Disease"/>
            <person name="Wu L."/>
            <person name="Ma J."/>
        </authorList>
    </citation>
    <scope>NUCLEOTIDE SEQUENCE [LARGE SCALE GENOMIC DNA]</scope>
    <source>
        <strain evidence="7">JCM 17938</strain>
    </source>
</reference>
<gene>
    <name evidence="6" type="ORF">GCM10023195_70450</name>
</gene>
<feature type="transmembrane region" description="Helical" evidence="3">
    <location>
        <begin position="140"/>
        <end position="163"/>
    </location>
</feature>
<dbReference type="InterPro" id="IPR027381">
    <property type="entry name" value="LytR/CpsA/Psr_C"/>
</dbReference>
<feature type="compositionally biased region" description="Pro residues" evidence="2">
    <location>
        <begin position="460"/>
        <end position="471"/>
    </location>
</feature>
<feature type="compositionally biased region" description="Low complexity" evidence="2">
    <location>
        <begin position="89"/>
        <end position="132"/>
    </location>
</feature>
<comment type="similarity">
    <text evidence="1">Belongs to the LytR/CpsA/Psr (LCP) family.</text>
</comment>
<evidence type="ECO:0000313" key="6">
    <source>
        <dbReference type="EMBL" id="GAA4615910.1"/>
    </source>
</evidence>
<dbReference type="RefSeq" id="WP_345364231.1">
    <property type="nucleotide sequence ID" value="NZ_BAABHJ010000031.1"/>
</dbReference>
<keyword evidence="3" id="KW-0472">Membrane</keyword>
<dbReference type="NCBIfam" id="TIGR00350">
    <property type="entry name" value="lytR_cpsA_psr"/>
    <property type="match status" value="1"/>
</dbReference>
<feature type="compositionally biased region" description="Basic and acidic residues" evidence="2">
    <location>
        <begin position="32"/>
        <end position="61"/>
    </location>
</feature>
<dbReference type="InterPro" id="IPR004474">
    <property type="entry name" value="LytR_CpsA_psr"/>
</dbReference>
<dbReference type="InterPro" id="IPR050922">
    <property type="entry name" value="LytR/CpsA/Psr_CW_biosynth"/>
</dbReference>
<evidence type="ECO:0000259" key="4">
    <source>
        <dbReference type="Pfam" id="PF03816"/>
    </source>
</evidence>
<feature type="region of interest" description="Disordered" evidence="2">
    <location>
        <begin position="455"/>
        <end position="477"/>
    </location>
</feature>
<proteinExistence type="inferred from homology"/>
<keyword evidence="3" id="KW-0812">Transmembrane</keyword>
<dbReference type="PANTHER" id="PTHR33392:SF6">
    <property type="entry name" value="POLYISOPRENYL-TEICHOIC ACID--PEPTIDOGLYCAN TEICHOIC ACID TRANSFERASE TAGU"/>
    <property type="match status" value="1"/>
</dbReference>
<dbReference type="Pfam" id="PF13399">
    <property type="entry name" value="LytR_C"/>
    <property type="match status" value="1"/>
</dbReference>
<comment type="caution">
    <text evidence="6">The sequence shown here is derived from an EMBL/GenBank/DDBJ whole genome shotgun (WGS) entry which is preliminary data.</text>
</comment>
<evidence type="ECO:0008006" key="8">
    <source>
        <dbReference type="Google" id="ProtNLM"/>
    </source>
</evidence>
<dbReference type="PANTHER" id="PTHR33392">
    <property type="entry name" value="POLYISOPRENYL-TEICHOIC ACID--PEPTIDOGLYCAN TEICHOIC ACID TRANSFERASE TAGU"/>
    <property type="match status" value="1"/>
</dbReference>
<feature type="region of interest" description="Disordered" evidence="2">
    <location>
        <begin position="1"/>
        <end position="135"/>
    </location>
</feature>
<sequence>MADNDAEDVTPEKASPKAPDSKGPAGDAPTAETRRGEKGEPGGEPAEKEPVPSEAAEKGPEDGPAEGEPEEGSGGKRSEEGPAGGESGEGPAESTRSAGAPAQGAPAGDGPGETTAGAAPAEEAPAAAAVKPAGRRGRRALRWVAVGVVVALLAAGGTAFGLYEKLQGNIHKEHVDQQQLGTNRPPKLNKSMNILLLGSDSRDGDNHEYWSPDISGERSDTTILLHLSPNRDRAVAISFPRDSMVHVPECKKKKGGTVPAFFGMLNAAFAYAGATCTWKMIESDTDIHIDHYVKIDFAGFKRVVDALGGVEICVPQAVNDPRANLSLKAGRQVVKGNDALGYVRTRYGLGDGSDLERIQRQQKFMASVVKKATSQDMLTDPTRAYRFLNAATKSIATDDEFSVSAMKKLATSLKGISAGTVRFVTVPTQTYPKDPNRVQWDMSQAGPLFEAIRKDDDLPAPKPEPSKPAAPTPDQVKVTAVNAPKKVVRDLKAQGFHVKAAKGPAQPQTRILYGPGAERFADALAVAVPGVVIAADNAVAPGTVSLVVGPEGVPVKAPDIPKVNGEINAAQNPCQ</sequence>
<organism evidence="6 7">
    <name type="scientific">Actinoallomurus liliacearum</name>
    <dbReference type="NCBI Taxonomy" id="1080073"/>
    <lineage>
        <taxon>Bacteria</taxon>
        <taxon>Bacillati</taxon>
        <taxon>Actinomycetota</taxon>
        <taxon>Actinomycetes</taxon>
        <taxon>Streptosporangiales</taxon>
        <taxon>Thermomonosporaceae</taxon>
        <taxon>Actinoallomurus</taxon>
    </lineage>
</organism>
<accession>A0ABP8TT91</accession>
<dbReference type="Gene3D" id="3.40.630.190">
    <property type="entry name" value="LCP protein"/>
    <property type="match status" value="1"/>
</dbReference>
<evidence type="ECO:0000256" key="2">
    <source>
        <dbReference type="SAM" id="MobiDB-lite"/>
    </source>
</evidence>
<evidence type="ECO:0000256" key="3">
    <source>
        <dbReference type="SAM" id="Phobius"/>
    </source>
</evidence>
<dbReference type="Proteomes" id="UP001500212">
    <property type="component" value="Unassembled WGS sequence"/>
</dbReference>
<name>A0ABP8TT91_9ACTN</name>
<protein>
    <recommendedName>
        <fullName evidence="8">LytR family transcriptional regulator</fullName>
    </recommendedName>
</protein>
<feature type="domain" description="LytR/CpsA/Psr regulator C-terminal" evidence="5">
    <location>
        <begin position="485"/>
        <end position="550"/>
    </location>
</feature>
<feature type="domain" description="Cell envelope-related transcriptional attenuator" evidence="4">
    <location>
        <begin position="218"/>
        <end position="373"/>
    </location>
</feature>